<dbReference type="Gene3D" id="3.40.50.2000">
    <property type="entry name" value="Glycogen Phosphorylase B"/>
    <property type="match status" value="1"/>
</dbReference>
<proteinExistence type="predicted"/>
<dbReference type="CDD" id="cd03801">
    <property type="entry name" value="GT4_PimA-like"/>
    <property type="match status" value="1"/>
</dbReference>
<dbReference type="HOGENOM" id="CLU_009583_2_2_3"/>
<name>A0A073CTV0_PLAA1</name>
<keyword evidence="1 3" id="KW-0808">Transferase</keyword>
<evidence type="ECO:0000256" key="1">
    <source>
        <dbReference type="ARBA" id="ARBA00022679"/>
    </source>
</evidence>
<evidence type="ECO:0000313" key="3">
    <source>
        <dbReference type="EMBL" id="KEI67420.1"/>
    </source>
</evidence>
<keyword evidence="3" id="KW-0328">Glycosyltransferase</keyword>
<evidence type="ECO:0000259" key="2">
    <source>
        <dbReference type="Pfam" id="PF00534"/>
    </source>
</evidence>
<evidence type="ECO:0000313" key="4">
    <source>
        <dbReference type="Proteomes" id="UP000027395"/>
    </source>
</evidence>
<dbReference type="RefSeq" id="WP_042154515.1">
    <property type="nucleotide sequence ID" value="NZ_CM002803.1"/>
</dbReference>
<dbReference type="PANTHER" id="PTHR46401:SF2">
    <property type="entry name" value="GLYCOSYLTRANSFERASE WBBK-RELATED"/>
    <property type="match status" value="1"/>
</dbReference>
<dbReference type="InterPro" id="IPR001296">
    <property type="entry name" value="Glyco_trans_1"/>
</dbReference>
<dbReference type="PANTHER" id="PTHR46401">
    <property type="entry name" value="GLYCOSYLTRANSFERASE WBBK-RELATED"/>
    <property type="match status" value="1"/>
</dbReference>
<dbReference type="eggNOG" id="COG0438">
    <property type="taxonomic scope" value="Bacteria"/>
</dbReference>
<dbReference type="EC" id="2.4.-.-" evidence="3"/>
<dbReference type="STRING" id="388467.A19Y_2525"/>
<protein>
    <submittedName>
        <fullName evidence="3">Glycosyl transferase, group 1</fullName>
        <ecNumber evidence="3">2.4.-.-</ecNumber>
    </submittedName>
</protein>
<sequence length="402" mass="45702">MSPPKYYIFYTRNVLPQTNVASLVQVVNSANAAANLGYSTVLVYLQKAITSFNPQKLLHPFSPQTPEAEIVQAYNVQNKLKVAPLPRPWPVDRPWGGKWTHSNTIISKYYFPAFIKPVAKIVHTRDWSFAKLAIRSGIPAIYEQHHHEKWKFEPEIVNSPLLTITVTIADTVRDSIINNGMPPEKVITLHNGCNDFFLFRQPEDAQKWREKLIHNQRQYLVVYSGGLYSFKGIDLLIDVAKTLPKIQFVFAGGDPSQVKAYQTQAQEKQVDNVEFLGFLPQNQLASLLQAADILAHPHCLTQAATFTSPLKFFDYLASGTPIISTEIPPLMEFKSANIKSGWCEPDQPHLFAQCLEQVLEKYPRQLEGYTENIEFARQFSWENRISKILAHVPEPMRPTVAL</sequence>
<dbReference type="GO" id="GO:0016757">
    <property type="term" value="F:glycosyltransferase activity"/>
    <property type="evidence" value="ECO:0007669"/>
    <property type="project" value="UniProtKB-KW"/>
</dbReference>
<organism evidence="3 4">
    <name type="scientific">Planktothrix agardhii (strain NIVA-CYA 126/8)</name>
    <dbReference type="NCBI Taxonomy" id="388467"/>
    <lineage>
        <taxon>Bacteria</taxon>
        <taxon>Bacillati</taxon>
        <taxon>Cyanobacteriota</taxon>
        <taxon>Cyanophyceae</taxon>
        <taxon>Oscillatoriophycideae</taxon>
        <taxon>Oscillatoriales</taxon>
        <taxon>Microcoleaceae</taxon>
        <taxon>Planktothrix</taxon>
    </lineage>
</organism>
<dbReference type="Proteomes" id="UP000027395">
    <property type="component" value="Chromosome"/>
</dbReference>
<dbReference type="EMBL" id="CM002803">
    <property type="protein sequence ID" value="KEI67420.1"/>
    <property type="molecule type" value="Genomic_DNA"/>
</dbReference>
<dbReference type="GO" id="GO:0009103">
    <property type="term" value="P:lipopolysaccharide biosynthetic process"/>
    <property type="evidence" value="ECO:0007669"/>
    <property type="project" value="TreeGrafter"/>
</dbReference>
<accession>A0A073CTV0</accession>
<feature type="domain" description="Glycosyl transferase family 1" evidence="2">
    <location>
        <begin position="205"/>
        <end position="363"/>
    </location>
</feature>
<keyword evidence="4" id="KW-1185">Reference proteome</keyword>
<dbReference type="AlphaFoldDB" id="A0A073CTV0"/>
<dbReference type="SUPFAM" id="SSF53756">
    <property type="entry name" value="UDP-Glycosyltransferase/glycogen phosphorylase"/>
    <property type="match status" value="1"/>
</dbReference>
<dbReference type="Pfam" id="PF00534">
    <property type="entry name" value="Glycos_transf_1"/>
    <property type="match status" value="1"/>
</dbReference>
<dbReference type="PATRIC" id="fig|388467.6.peg.2468"/>
<gene>
    <name evidence="3" type="ORF">A19Y_2525</name>
</gene>
<reference evidence="3 4" key="1">
    <citation type="journal article" date="2014" name="Appl. Environ. Microbiol.">
        <title>Elucidation of insertion elements encoded on plasmids and in vitro construction of shuttle vectors from the toxic cyanobacterium Planktothrix.</title>
        <authorList>
            <person name="Christiansen G."/>
            <person name="Goesmann A."/>
            <person name="Kurmayer R."/>
        </authorList>
    </citation>
    <scope>NUCLEOTIDE SEQUENCE [LARGE SCALE GENOMIC DNA]</scope>
    <source>
        <strain evidence="3 4">NIVA-CYA 126/8</strain>
    </source>
</reference>